<keyword evidence="2" id="KW-0472">Membrane</keyword>
<name>A0AAE1SQJ4_9SOLA</name>
<gene>
    <name evidence="3" type="ORF">RND71_004677</name>
</gene>
<feature type="transmembrane region" description="Helical" evidence="2">
    <location>
        <begin position="59"/>
        <end position="83"/>
    </location>
</feature>
<keyword evidence="2" id="KW-1133">Transmembrane helix</keyword>
<reference evidence="3" key="1">
    <citation type="submission" date="2023-12" db="EMBL/GenBank/DDBJ databases">
        <title>Genome assembly of Anisodus tanguticus.</title>
        <authorList>
            <person name="Wang Y.-J."/>
        </authorList>
    </citation>
    <scope>NUCLEOTIDE SEQUENCE</scope>
    <source>
        <strain evidence="3">KB-2021</strain>
        <tissue evidence="3">Leaf</tissue>
    </source>
</reference>
<protein>
    <submittedName>
        <fullName evidence="3">Uncharacterized protein</fullName>
    </submittedName>
</protein>
<organism evidence="3 4">
    <name type="scientific">Anisodus tanguticus</name>
    <dbReference type="NCBI Taxonomy" id="243964"/>
    <lineage>
        <taxon>Eukaryota</taxon>
        <taxon>Viridiplantae</taxon>
        <taxon>Streptophyta</taxon>
        <taxon>Embryophyta</taxon>
        <taxon>Tracheophyta</taxon>
        <taxon>Spermatophyta</taxon>
        <taxon>Magnoliopsida</taxon>
        <taxon>eudicotyledons</taxon>
        <taxon>Gunneridae</taxon>
        <taxon>Pentapetalae</taxon>
        <taxon>asterids</taxon>
        <taxon>lamiids</taxon>
        <taxon>Solanales</taxon>
        <taxon>Solanaceae</taxon>
        <taxon>Solanoideae</taxon>
        <taxon>Hyoscyameae</taxon>
        <taxon>Anisodus</taxon>
    </lineage>
</organism>
<accession>A0AAE1SQJ4</accession>
<evidence type="ECO:0000256" key="1">
    <source>
        <dbReference type="SAM" id="MobiDB-lite"/>
    </source>
</evidence>
<dbReference type="EMBL" id="JAVYJV010000003">
    <property type="protein sequence ID" value="KAK4374000.1"/>
    <property type="molecule type" value="Genomic_DNA"/>
</dbReference>
<keyword evidence="4" id="KW-1185">Reference proteome</keyword>
<dbReference type="Proteomes" id="UP001291623">
    <property type="component" value="Unassembled WGS sequence"/>
</dbReference>
<comment type="caution">
    <text evidence="3">The sequence shown here is derived from an EMBL/GenBank/DDBJ whole genome shotgun (WGS) entry which is preliminary data.</text>
</comment>
<sequence length="162" mass="16775">MEWDDWAAQLVSREIFGAKTKDRIPSAADSKNKGGFPKRKRTPMARGSYPHSKEENMKVYAIVFIVIASVAFTACNLLCCLCTGRGGRFKKPKLGPDDVETGTKKATTRDGNMVVLAGSGGAATAVTSNDKRARDHKKNTNSGGCGAAVGGGCGGGCGGCGG</sequence>
<evidence type="ECO:0000313" key="3">
    <source>
        <dbReference type="EMBL" id="KAK4374000.1"/>
    </source>
</evidence>
<evidence type="ECO:0000313" key="4">
    <source>
        <dbReference type="Proteomes" id="UP001291623"/>
    </source>
</evidence>
<evidence type="ECO:0000256" key="2">
    <source>
        <dbReference type="SAM" id="Phobius"/>
    </source>
</evidence>
<keyword evidence="2" id="KW-0812">Transmembrane</keyword>
<proteinExistence type="predicted"/>
<feature type="region of interest" description="Disordered" evidence="1">
    <location>
        <begin position="22"/>
        <end position="50"/>
    </location>
</feature>
<dbReference type="AlphaFoldDB" id="A0AAE1SQJ4"/>